<reference evidence="3" key="1">
    <citation type="journal article" date="2022" name="Int. J. Syst. Evol. Microbiol.">
        <title>Nanobdella aerobiophila gen. nov., sp. nov., a thermoacidophilic, obligate ectosymbiotic archaeon, and proposal of Nanobdellaceae fam. nov., Nanobdellales ord. nov. and Nanobdellia class. nov.</title>
        <authorList>
            <person name="Kato S."/>
            <person name="Ogasawara A."/>
            <person name="Itoh T."/>
            <person name="Sakai H.D."/>
            <person name="Shimizu M."/>
            <person name="Yuki M."/>
            <person name="Kaneko M."/>
            <person name="Takashina T."/>
            <person name="Ohkuma M."/>
        </authorList>
    </citation>
    <scope>NUCLEOTIDE SEQUENCE [LARGE SCALE GENOMIC DNA]</scope>
    <source>
        <strain evidence="3">MJ1</strain>
    </source>
</reference>
<evidence type="ECO:0000256" key="1">
    <source>
        <dbReference type="SAM" id="Phobius"/>
    </source>
</evidence>
<feature type="transmembrane region" description="Helical" evidence="1">
    <location>
        <begin position="38"/>
        <end position="60"/>
    </location>
</feature>
<protein>
    <submittedName>
        <fullName evidence="2">Uncharacterized protein</fullName>
    </submittedName>
</protein>
<sequence length="72" mass="8313">MSREIYASKYDLILNVIVTLIVIIILSSSVIMNPQKSIIFISTLIALLLIIIDIFVYLSYKGKIYLYRTKDK</sequence>
<gene>
    <name evidence="2" type="ORF">MJ1_0206</name>
</gene>
<accession>A0A915SI32</accession>
<dbReference type="KEGG" id="naer:MJ1_0206"/>
<dbReference type="EMBL" id="AP019769">
    <property type="protein sequence ID" value="BBL45377.1"/>
    <property type="molecule type" value="Genomic_DNA"/>
</dbReference>
<keyword evidence="1" id="KW-0812">Transmembrane</keyword>
<keyword evidence="3" id="KW-1185">Reference proteome</keyword>
<dbReference type="AlphaFoldDB" id="A0A915SI32"/>
<dbReference type="GeneID" id="74568158"/>
<feature type="transmembrane region" description="Helical" evidence="1">
    <location>
        <begin position="12"/>
        <end position="32"/>
    </location>
</feature>
<evidence type="ECO:0000313" key="3">
    <source>
        <dbReference type="Proteomes" id="UP001055553"/>
    </source>
</evidence>
<dbReference type="RefSeq" id="WP_258393411.1">
    <property type="nucleotide sequence ID" value="NZ_AP019769.1"/>
</dbReference>
<keyword evidence="1" id="KW-0472">Membrane</keyword>
<keyword evidence="1" id="KW-1133">Transmembrane helix</keyword>
<name>A0A915SI32_9ARCH</name>
<dbReference type="Proteomes" id="UP001055553">
    <property type="component" value="Chromosome"/>
</dbReference>
<evidence type="ECO:0000313" key="2">
    <source>
        <dbReference type="EMBL" id="BBL45377.1"/>
    </source>
</evidence>
<organism evidence="2 3">
    <name type="scientific">Nanobdella aerobiophila</name>
    <dbReference type="NCBI Taxonomy" id="2586965"/>
    <lineage>
        <taxon>Archaea</taxon>
        <taxon>Nanobdellota</taxon>
        <taxon>Nanobdellia</taxon>
        <taxon>Nanobdellales</taxon>
        <taxon>Nanobdellaceae</taxon>
        <taxon>Nanobdella</taxon>
    </lineage>
</organism>
<proteinExistence type="predicted"/>